<keyword evidence="2" id="KW-1185">Reference proteome</keyword>
<dbReference type="RefSeq" id="WP_053417809.1">
    <property type="nucleotide sequence ID" value="NZ_LILB01000005.1"/>
</dbReference>
<accession>A0A0M0LFA7</accession>
<evidence type="ECO:0000313" key="2">
    <source>
        <dbReference type="Proteomes" id="UP000036867"/>
    </source>
</evidence>
<name>A0A0M0LFA7_9BACL</name>
<dbReference type="OrthoDB" id="2456430at2"/>
<organism evidence="1 2">
    <name type="scientific">Viridibacillus arvi</name>
    <dbReference type="NCBI Taxonomy" id="263475"/>
    <lineage>
        <taxon>Bacteria</taxon>
        <taxon>Bacillati</taxon>
        <taxon>Bacillota</taxon>
        <taxon>Bacilli</taxon>
        <taxon>Bacillales</taxon>
        <taxon>Caryophanaceae</taxon>
        <taxon>Viridibacillus</taxon>
    </lineage>
</organism>
<comment type="caution">
    <text evidence="1">The sequence shown here is derived from an EMBL/GenBank/DDBJ whole genome shotgun (WGS) entry which is preliminary data.</text>
</comment>
<dbReference type="GeneID" id="301137401"/>
<gene>
    <name evidence="1" type="ORF">AMD00_14980</name>
</gene>
<dbReference type="EMBL" id="LILB01000005">
    <property type="protein sequence ID" value="KOO49636.1"/>
    <property type="molecule type" value="Genomic_DNA"/>
</dbReference>
<dbReference type="AlphaFoldDB" id="A0A0M0LFA7"/>
<proteinExistence type="predicted"/>
<protein>
    <submittedName>
        <fullName evidence="1">Uncharacterized protein</fullName>
    </submittedName>
</protein>
<sequence>MTYSYERFLNERALRTSEKVTLNNIGYETIELRKEEMDERFFTEQEFKALPKVCMVTAISYLMKSNEVYLMMDVYDENNQHHVKTVWLKNGEIQSAKD</sequence>
<reference evidence="2" key="1">
    <citation type="submission" date="2015-08" db="EMBL/GenBank/DDBJ databases">
        <title>Fjat-10028 dsm 16317.</title>
        <authorList>
            <person name="Liu B."/>
            <person name="Wang J."/>
            <person name="Zhu Y."/>
            <person name="Liu G."/>
            <person name="Chen Q."/>
            <person name="Chen Z."/>
            <person name="Lan J."/>
            <person name="Che J."/>
            <person name="Ge C."/>
            <person name="Shi H."/>
            <person name="Pan Z."/>
            <person name="Liu X."/>
        </authorList>
    </citation>
    <scope>NUCLEOTIDE SEQUENCE [LARGE SCALE GENOMIC DNA]</scope>
    <source>
        <strain evidence="2">DSM 16317</strain>
    </source>
</reference>
<evidence type="ECO:0000313" key="1">
    <source>
        <dbReference type="EMBL" id="KOO49636.1"/>
    </source>
</evidence>
<dbReference type="Proteomes" id="UP000036867">
    <property type="component" value="Unassembled WGS sequence"/>
</dbReference>